<name>A0A543G174_9FLAO</name>
<dbReference type="RefSeq" id="WP_089080507.1">
    <property type="nucleotide sequence ID" value="NZ_VFPJ01000001.1"/>
</dbReference>
<dbReference type="Proteomes" id="UP000320773">
    <property type="component" value="Unassembled WGS sequence"/>
</dbReference>
<proteinExistence type="predicted"/>
<accession>A0A543G174</accession>
<gene>
    <name evidence="1" type="ORF">BC670_0636</name>
</gene>
<comment type="caution">
    <text evidence="1">The sequence shown here is derived from an EMBL/GenBank/DDBJ whole genome shotgun (WGS) entry which is preliminary data.</text>
</comment>
<evidence type="ECO:0000313" key="2">
    <source>
        <dbReference type="Proteomes" id="UP000320773"/>
    </source>
</evidence>
<organism evidence="1 2">
    <name type="scientific">Flavobacterium branchiophilum</name>
    <dbReference type="NCBI Taxonomy" id="55197"/>
    <lineage>
        <taxon>Bacteria</taxon>
        <taxon>Pseudomonadati</taxon>
        <taxon>Bacteroidota</taxon>
        <taxon>Flavobacteriia</taxon>
        <taxon>Flavobacteriales</taxon>
        <taxon>Flavobacteriaceae</taxon>
        <taxon>Flavobacterium</taxon>
    </lineage>
</organism>
<dbReference type="EMBL" id="VFPJ01000001">
    <property type="protein sequence ID" value="TQM39805.1"/>
    <property type="molecule type" value="Genomic_DNA"/>
</dbReference>
<protein>
    <submittedName>
        <fullName evidence="1">Uncharacterized protein</fullName>
    </submittedName>
</protein>
<evidence type="ECO:0000313" key="1">
    <source>
        <dbReference type="EMBL" id="TQM39805.1"/>
    </source>
</evidence>
<reference evidence="1 2" key="1">
    <citation type="submission" date="2019-06" db="EMBL/GenBank/DDBJ databases">
        <title>Genomic Encyclopedia of Archaeal and Bacterial Type Strains, Phase II (KMG-II): from individual species to whole genera.</title>
        <authorList>
            <person name="Goeker M."/>
        </authorList>
    </citation>
    <scope>NUCLEOTIDE SEQUENCE [LARGE SCALE GENOMIC DNA]</scope>
    <source>
        <strain evidence="1 2">DSM 24789</strain>
    </source>
</reference>
<dbReference type="AlphaFoldDB" id="A0A543G174"/>
<sequence length="151" mass="17193">MATIKKLQTLFSKLGIDVHQRKTRINAWTSGRTQSAKELQEEELKDLCESLAAEINLQKKHIEDAKRLRRSTILKIATAEGIKEPNDWDTFNDFMLHKSVAKKLLPLCSIEELDRVILQFRALAQSNATSAQKAGTKAYYKQFGMQKPCSN</sequence>